<organism evidence="2 3">
    <name type="scientific">Chiloscyllium punctatum</name>
    <name type="common">Brownbanded bambooshark</name>
    <name type="synonym">Hemiscyllium punctatum</name>
    <dbReference type="NCBI Taxonomy" id="137246"/>
    <lineage>
        <taxon>Eukaryota</taxon>
        <taxon>Metazoa</taxon>
        <taxon>Chordata</taxon>
        <taxon>Craniata</taxon>
        <taxon>Vertebrata</taxon>
        <taxon>Chondrichthyes</taxon>
        <taxon>Elasmobranchii</taxon>
        <taxon>Galeomorphii</taxon>
        <taxon>Galeoidea</taxon>
        <taxon>Orectolobiformes</taxon>
        <taxon>Hemiscylliidae</taxon>
        <taxon>Chiloscyllium</taxon>
    </lineage>
</organism>
<evidence type="ECO:0000256" key="1">
    <source>
        <dbReference type="SAM" id="MobiDB-lite"/>
    </source>
</evidence>
<feature type="compositionally biased region" description="Basic and acidic residues" evidence="1">
    <location>
        <begin position="47"/>
        <end position="57"/>
    </location>
</feature>
<name>A0A401S987_CHIPU</name>
<evidence type="ECO:0000313" key="3">
    <source>
        <dbReference type="Proteomes" id="UP000287033"/>
    </source>
</evidence>
<feature type="compositionally biased region" description="Basic and acidic residues" evidence="1">
    <location>
        <begin position="1"/>
        <end position="20"/>
    </location>
</feature>
<dbReference type="AlphaFoldDB" id="A0A401S987"/>
<keyword evidence="3" id="KW-1185">Reference proteome</keyword>
<proteinExistence type="predicted"/>
<dbReference type="Proteomes" id="UP000287033">
    <property type="component" value="Unassembled WGS sequence"/>
</dbReference>
<protein>
    <submittedName>
        <fullName evidence="2">Uncharacterized protein</fullName>
    </submittedName>
</protein>
<feature type="compositionally biased region" description="Basic residues" evidence="1">
    <location>
        <begin position="31"/>
        <end position="46"/>
    </location>
</feature>
<evidence type="ECO:0000313" key="2">
    <source>
        <dbReference type="EMBL" id="GCC26965.1"/>
    </source>
</evidence>
<gene>
    <name evidence="2" type="ORF">chiPu_0005385</name>
</gene>
<feature type="region of interest" description="Disordered" evidence="1">
    <location>
        <begin position="1"/>
        <end position="81"/>
    </location>
</feature>
<feature type="compositionally biased region" description="Gly residues" evidence="1">
    <location>
        <begin position="21"/>
        <end position="30"/>
    </location>
</feature>
<comment type="caution">
    <text evidence="2">The sequence shown here is derived from an EMBL/GenBank/DDBJ whole genome shotgun (WGS) entry which is preliminary data.</text>
</comment>
<reference evidence="2 3" key="1">
    <citation type="journal article" date="2018" name="Nat. Ecol. Evol.">
        <title>Shark genomes provide insights into elasmobranch evolution and the origin of vertebrates.</title>
        <authorList>
            <person name="Hara Y"/>
            <person name="Yamaguchi K"/>
            <person name="Onimaru K"/>
            <person name="Kadota M"/>
            <person name="Koyanagi M"/>
            <person name="Keeley SD"/>
            <person name="Tatsumi K"/>
            <person name="Tanaka K"/>
            <person name="Motone F"/>
            <person name="Kageyama Y"/>
            <person name="Nozu R"/>
            <person name="Adachi N"/>
            <person name="Nishimura O"/>
            <person name="Nakagawa R"/>
            <person name="Tanegashima C"/>
            <person name="Kiyatake I"/>
            <person name="Matsumoto R"/>
            <person name="Murakumo K"/>
            <person name="Nishida K"/>
            <person name="Terakita A"/>
            <person name="Kuratani S"/>
            <person name="Sato K"/>
            <person name="Hyodo S Kuraku.S."/>
        </authorList>
    </citation>
    <scope>NUCLEOTIDE SEQUENCE [LARGE SCALE GENOMIC DNA]</scope>
</reference>
<dbReference type="EMBL" id="BEZZ01000145">
    <property type="protein sequence ID" value="GCC26965.1"/>
    <property type="molecule type" value="Genomic_DNA"/>
</dbReference>
<sequence length="152" mass="16911">MRARERYRSERTTSGDRGTGEGKAGVGGKAGWKRGKRGKRASKSMKSRRDGISDTNKRHSPAQNSRAKLPSQKHPEPSPNLSCIFKNPGSQDDDEYYGGVGDLRRSHAEITETGAVSNYRLICEISFYYCNDYLFNTDVHVISTGIAAYVLF</sequence>
<accession>A0A401S987</accession>